<sequence>MKEIIENSLQKAMNYQEYRNHIQSLVNDFKVGEGADDLMHYNRLNDKRMKRLDKQINLGERAKEEVSQIENRFTWLVLSESWCGDAAQSLPVLNKFAEFNSNIDLKIVSRDENDSLMQKFLTNGSKSIPKLIVLDKNNEVIEHWGPRSKRATALLNEYKEKNGKIDSQIKEDLQIWYNKDKGQSIEEELVEVLQKMK</sequence>
<evidence type="ECO:0000313" key="1">
    <source>
        <dbReference type="EMBL" id="MFD1314432.1"/>
    </source>
</evidence>
<evidence type="ECO:0000313" key="2">
    <source>
        <dbReference type="Proteomes" id="UP001597201"/>
    </source>
</evidence>
<gene>
    <name evidence="1" type="ORF">ACFQ39_02295</name>
</gene>
<organism evidence="1 2">
    <name type="scientific">Namhaeicola litoreus</name>
    <dbReference type="NCBI Taxonomy" id="1052145"/>
    <lineage>
        <taxon>Bacteria</taxon>
        <taxon>Pseudomonadati</taxon>
        <taxon>Bacteroidota</taxon>
        <taxon>Flavobacteriia</taxon>
        <taxon>Flavobacteriales</taxon>
        <taxon>Flavobacteriaceae</taxon>
        <taxon>Namhaeicola</taxon>
    </lineage>
</organism>
<dbReference type="RefSeq" id="WP_377176024.1">
    <property type="nucleotide sequence ID" value="NZ_JBHTMY010000002.1"/>
</dbReference>
<protein>
    <submittedName>
        <fullName evidence="1">Thioredoxin family protein</fullName>
    </submittedName>
</protein>
<name>A0ABW3XY12_9FLAO</name>
<accession>A0ABW3XY12</accession>
<keyword evidence="2" id="KW-1185">Reference proteome</keyword>
<dbReference type="EMBL" id="JBHTMY010000002">
    <property type="protein sequence ID" value="MFD1314432.1"/>
    <property type="molecule type" value="Genomic_DNA"/>
</dbReference>
<reference evidence="2" key="1">
    <citation type="journal article" date="2019" name="Int. J. Syst. Evol. Microbiol.">
        <title>The Global Catalogue of Microorganisms (GCM) 10K type strain sequencing project: providing services to taxonomists for standard genome sequencing and annotation.</title>
        <authorList>
            <consortium name="The Broad Institute Genomics Platform"/>
            <consortium name="The Broad Institute Genome Sequencing Center for Infectious Disease"/>
            <person name="Wu L."/>
            <person name="Ma J."/>
        </authorList>
    </citation>
    <scope>NUCLEOTIDE SEQUENCE [LARGE SCALE GENOMIC DNA]</scope>
    <source>
        <strain evidence="2">CCUG 61485</strain>
    </source>
</reference>
<dbReference type="Gene3D" id="3.40.30.10">
    <property type="entry name" value="Glutaredoxin"/>
    <property type="match status" value="1"/>
</dbReference>
<comment type="caution">
    <text evidence="1">The sequence shown here is derived from an EMBL/GenBank/DDBJ whole genome shotgun (WGS) entry which is preliminary data.</text>
</comment>
<dbReference type="SUPFAM" id="SSF52833">
    <property type="entry name" value="Thioredoxin-like"/>
    <property type="match status" value="1"/>
</dbReference>
<proteinExistence type="predicted"/>
<dbReference type="Proteomes" id="UP001597201">
    <property type="component" value="Unassembled WGS sequence"/>
</dbReference>
<dbReference type="InterPro" id="IPR036249">
    <property type="entry name" value="Thioredoxin-like_sf"/>
</dbReference>
<dbReference type="Pfam" id="PF14595">
    <property type="entry name" value="Thioredoxin_9"/>
    <property type="match status" value="1"/>
</dbReference>